<evidence type="ECO:0000313" key="1">
    <source>
        <dbReference type="EMBL" id="KAF6766253.1"/>
    </source>
</evidence>
<dbReference type="OrthoDB" id="2911049at2759"/>
<dbReference type="EMBL" id="JACGCI010000001">
    <property type="protein sequence ID" value="KAF6766253.1"/>
    <property type="molecule type" value="Genomic_DNA"/>
</dbReference>
<keyword evidence="2" id="KW-1185">Reference proteome</keyword>
<reference evidence="1 2" key="1">
    <citation type="submission" date="2020-07" db="EMBL/GenBank/DDBJ databases">
        <title>Comparative genomics of pyrophilous fungi reveals a link between fire events and developmental genes.</title>
        <authorList>
            <consortium name="DOE Joint Genome Institute"/>
            <person name="Steindorff A.S."/>
            <person name="Carver A."/>
            <person name="Calhoun S."/>
            <person name="Stillman K."/>
            <person name="Liu H."/>
            <person name="Lipzen A."/>
            <person name="Pangilinan J."/>
            <person name="Labutti K."/>
            <person name="Bruns T.D."/>
            <person name="Grigoriev I.V."/>
        </authorList>
    </citation>
    <scope>NUCLEOTIDE SEQUENCE [LARGE SCALE GENOMIC DNA]</scope>
    <source>
        <strain evidence="1 2">CBS 144469</strain>
    </source>
</reference>
<gene>
    <name evidence="1" type="ORF">DFP72DRAFT_12127</name>
</gene>
<organism evidence="1 2">
    <name type="scientific">Ephemerocybe angulata</name>
    <dbReference type="NCBI Taxonomy" id="980116"/>
    <lineage>
        <taxon>Eukaryota</taxon>
        <taxon>Fungi</taxon>
        <taxon>Dikarya</taxon>
        <taxon>Basidiomycota</taxon>
        <taxon>Agaricomycotina</taxon>
        <taxon>Agaricomycetes</taxon>
        <taxon>Agaricomycetidae</taxon>
        <taxon>Agaricales</taxon>
        <taxon>Agaricineae</taxon>
        <taxon>Psathyrellaceae</taxon>
        <taxon>Ephemerocybe</taxon>
    </lineage>
</organism>
<name>A0A8H6IKC9_9AGAR</name>
<sequence length="209" mass="23975">MEHDNANQAFTTFTALTKALLNDTESRPATRREKADQQVSELQKDIRTLKSYHNSTTASCRIPREILANILLAHQSLIIQGSRGSWRHEGIFLWIKTAHVCRHWRAVALDCPALWANLCSFTKREFVELSYRRSRNAPLAVDATRFHTAAVAATRRANGPTSYSIFFHSLNASALFNSILVRKAIRKGWTLRDCFRKPRAARLYSRSWF</sequence>
<dbReference type="Proteomes" id="UP000521943">
    <property type="component" value="Unassembled WGS sequence"/>
</dbReference>
<dbReference type="AlphaFoldDB" id="A0A8H6IKC9"/>
<protein>
    <recommendedName>
        <fullName evidence="3">F-box domain-containing protein</fullName>
    </recommendedName>
</protein>
<evidence type="ECO:0008006" key="3">
    <source>
        <dbReference type="Google" id="ProtNLM"/>
    </source>
</evidence>
<comment type="caution">
    <text evidence="1">The sequence shown here is derived from an EMBL/GenBank/DDBJ whole genome shotgun (WGS) entry which is preliminary data.</text>
</comment>
<accession>A0A8H6IKC9</accession>
<proteinExistence type="predicted"/>
<evidence type="ECO:0000313" key="2">
    <source>
        <dbReference type="Proteomes" id="UP000521943"/>
    </source>
</evidence>